<gene>
    <name evidence="1" type="ORF">DYI25_05705</name>
</gene>
<proteinExistence type="predicted"/>
<accession>A0A944CLE3</accession>
<protein>
    <recommendedName>
        <fullName evidence="3">Threonine dehydratase</fullName>
    </recommendedName>
</protein>
<organism evidence="1 2">
    <name type="scientific">Mesobacillus boroniphilus</name>
    <dbReference type="NCBI Taxonomy" id="308892"/>
    <lineage>
        <taxon>Bacteria</taxon>
        <taxon>Bacillati</taxon>
        <taxon>Bacillota</taxon>
        <taxon>Bacilli</taxon>
        <taxon>Bacillales</taxon>
        <taxon>Bacillaceae</taxon>
        <taxon>Mesobacillus</taxon>
    </lineage>
</organism>
<keyword evidence="2" id="KW-1185">Reference proteome</keyword>
<evidence type="ECO:0000313" key="1">
    <source>
        <dbReference type="EMBL" id="MBS8263928.1"/>
    </source>
</evidence>
<dbReference type="EMBL" id="QTKX01000001">
    <property type="protein sequence ID" value="MBS8263928.1"/>
    <property type="molecule type" value="Genomic_DNA"/>
</dbReference>
<name>A0A944CLE3_9BACI</name>
<comment type="caution">
    <text evidence="1">The sequence shown here is derived from an EMBL/GenBank/DDBJ whole genome shotgun (WGS) entry which is preliminary data.</text>
</comment>
<reference evidence="1 2" key="1">
    <citation type="journal article" date="2021" name="Microorganisms">
        <title>Bacterial Dimethylsulfoniopropionate Biosynthesis in the East China Sea.</title>
        <authorList>
            <person name="Liu J."/>
            <person name="Zhang Y."/>
            <person name="Liu J."/>
            <person name="Zhong H."/>
            <person name="Williams B.T."/>
            <person name="Zheng Y."/>
            <person name="Curson A.R.J."/>
            <person name="Sun C."/>
            <person name="Sun H."/>
            <person name="Song D."/>
            <person name="Wagner Mackenzie B."/>
            <person name="Bermejo Martinez A."/>
            <person name="Todd J.D."/>
            <person name="Zhang X.H."/>
        </authorList>
    </citation>
    <scope>NUCLEOTIDE SEQUENCE [LARGE SCALE GENOMIC DNA]</scope>
    <source>
        <strain evidence="1 2">ESS08</strain>
    </source>
</reference>
<dbReference type="RefSeq" id="WP_213367454.1">
    <property type="nucleotide sequence ID" value="NZ_QTKX01000001.1"/>
</dbReference>
<dbReference type="AlphaFoldDB" id="A0A944CLE3"/>
<dbReference type="Proteomes" id="UP000761411">
    <property type="component" value="Unassembled WGS sequence"/>
</dbReference>
<evidence type="ECO:0008006" key="3">
    <source>
        <dbReference type="Google" id="ProtNLM"/>
    </source>
</evidence>
<evidence type="ECO:0000313" key="2">
    <source>
        <dbReference type="Proteomes" id="UP000761411"/>
    </source>
</evidence>
<sequence>MEYVLRCRDNVFPCEVTIDDDNGRYMIKKADSSGEVFNSSAELVHWILDNWEIEDFYDQMQFEQMLREIQEGHIA</sequence>